<dbReference type="InterPro" id="IPR001107">
    <property type="entry name" value="Band_7"/>
</dbReference>
<evidence type="ECO:0000259" key="1">
    <source>
        <dbReference type="Pfam" id="PF01145"/>
    </source>
</evidence>
<sequence length="530" mass="59005">MATSLTSDDCHSTSEANVLFSTERGLLVLRPRAGGPCHLSRCCSALHFTVPSGCYALVTEHGADLDYVDDDENASAAWPAGLHYPYPPWVRVSHLVTKQSVVLDMPVKACRTRDNVAVNVDVALVFRIMGDSSRGEDPGLVRRFVHEVKPRGLEQQLRDAQEEAIRTLARSMRHTEIYGIRSGMPEEREDPQKEKNGSFLRAEDAARRALVEAGTIGGHDDDELDFDEDDPLLGGSDIEDRWIARGAITRGKRVTAAMRDRLNRQFIPQGVQILSVAIKQITLPDNIVSQMSERTMVVSQTAQQIMQHEYDMQNERMEQEVQTLLQSYRERREQEVAAGKEAMNVQRVRLNDAVSQATKAEAELREDAEIKVQTIHAGNELVIQRIRNKIFKETTRIESDARKYCAELLATIKLEAQGVLSEADLRSAENIAMADTLLSEAEGKMAPWLEKKREHTTQLKRLKVYEQVGESGLILGATDDDEENVVAVADAILRNEDGGGEEPDPRCSLMAEVALLNASSAALISHTKEE</sequence>
<organism evidence="2">
    <name type="scientific">Odontella aurita</name>
    <dbReference type="NCBI Taxonomy" id="265563"/>
    <lineage>
        <taxon>Eukaryota</taxon>
        <taxon>Sar</taxon>
        <taxon>Stramenopiles</taxon>
        <taxon>Ochrophyta</taxon>
        <taxon>Bacillariophyta</taxon>
        <taxon>Mediophyceae</taxon>
        <taxon>Biddulphiophycidae</taxon>
        <taxon>Eupodiscales</taxon>
        <taxon>Odontellaceae</taxon>
        <taxon>Odontella</taxon>
    </lineage>
</organism>
<gene>
    <name evidence="2" type="ORF">OAUR00152_LOCUS29919</name>
</gene>
<proteinExistence type="predicted"/>
<protein>
    <recommendedName>
        <fullName evidence="1">Band 7 domain-containing protein</fullName>
    </recommendedName>
</protein>
<evidence type="ECO:0000313" key="2">
    <source>
        <dbReference type="EMBL" id="CAE2267654.1"/>
    </source>
</evidence>
<accession>A0A7S4JLX9</accession>
<dbReference type="AlphaFoldDB" id="A0A7S4JLX9"/>
<dbReference type="PANTHER" id="PTHR43327">
    <property type="entry name" value="STOMATIN-LIKE PROTEIN 2, MITOCHONDRIAL"/>
    <property type="match status" value="1"/>
</dbReference>
<dbReference type="InterPro" id="IPR050710">
    <property type="entry name" value="Band7/mec-2_domain"/>
</dbReference>
<name>A0A7S4JLX9_9STRA</name>
<reference evidence="2" key="1">
    <citation type="submission" date="2021-01" db="EMBL/GenBank/DDBJ databases">
        <authorList>
            <person name="Corre E."/>
            <person name="Pelletier E."/>
            <person name="Niang G."/>
            <person name="Scheremetjew M."/>
            <person name="Finn R."/>
            <person name="Kale V."/>
            <person name="Holt S."/>
            <person name="Cochrane G."/>
            <person name="Meng A."/>
            <person name="Brown T."/>
            <person name="Cohen L."/>
        </authorList>
    </citation>
    <scope>NUCLEOTIDE SEQUENCE</scope>
    <source>
        <strain evidence="2">Isolate 1302-5</strain>
    </source>
</reference>
<dbReference type="InterPro" id="IPR036013">
    <property type="entry name" value="Band_7/SPFH_dom_sf"/>
</dbReference>
<dbReference type="SUPFAM" id="SSF117892">
    <property type="entry name" value="Band 7/SPFH domain"/>
    <property type="match status" value="1"/>
</dbReference>
<dbReference type="PANTHER" id="PTHR43327:SF9">
    <property type="entry name" value="BAND 7 DOMAIN-CONTAINING PROTEIN"/>
    <property type="match status" value="1"/>
</dbReference>
<dbReference type="Pfam" id="PF01145">
    <property type="entry name" value="Band_7"/>
    <property type="match status" value="1"/>
</dbReference>
<dbReference type="EMBL" id="HBKQ01043397">
    <property type="protein sequence ID" value="CAE2267654.1"/>
    <property type="molecule type" value="Transcribed_RNA"/>
</dbReference>
<feature type="domain" description="Band 7" evidence="1">
    <location>
        <begin position="49"/>
        <end position="183"/>
    </location>
</feature>
<dbReference type="Gene3D" id="3.30.479.30">
    <property type="entry name" value="Band 7 domain"/>
    <property type="match status" value="1"/>
</dbReference>